<dbReference type="GO" id="GO:0005524">
    <property type="term" value="F:ATP binding"/>
    <property type="evidence" value="ECO:0007669"/>
    <property type="project" value="UniProtKB-KW"/>
</dbReference>
<comment type="caution">
    <text evidence="3">The sequence shown here is derived from an EMBL/GenBank/DDBJ whole genome shotgun (WGS) entry which is preliminary data.</text>
</comment>
<protein>
    <submittedName>
        <fullName evidence="3">ATP-binding protein</fullName>
    </submittedName>
</protein>
<keyword evidence="2" id="KW-0472">Membrane</keyword>
<proteinExistence type="predicted"/>
<feature type="compositionally biased region" description="Polar residues" evidence="1">
    <location>
        <begin position="60"/>
        <end position="69"/>
    </location>
</feature>
<feature type="region of interest" description="Disordered" evidence="1">
    <location>
        <begin position="45"/>
        <end position="72"/>
    </location>
</feature>
<evidence type="ECO:0000313" key="4">
    <source>
        <dbReference type="Proteomes" id="UP000286773"/>
    </source>
</evidence>
<dbReference type="RefSeq" id="WP_126812236.1">
    <property type="nucleotide sequence ID" value="NZ_NGKC01000002.1"/>
</dbReference>
<keyword evidence="2" id="KW-1133">Transmembrane helix</keyword>
<dbReference type="OrthoDB" id="3182597at2"/>
<dbReference type="Gene3D" id="2.20.28.30">
    <property type="entry name" value="RNA polymerase ii, chain L"/>
    <property type="match status" value="2"/>
</dbReference>
<keyword evidence="3" id="KW-0547">Nucleotide-binding</keyword>
<keyword evidence="3" id="KW-0067">ATP-binding</keyword>
<keyword evidence="4" id="KW-1185">Reference proteome</keyword>
<feature type="transmembrane region" description="Helical" evidence="2">
    <location>
        <begin position="345"/>
        <end position="368"/>
    </location>
</feature>
<accession>A0A430B0L7</accession>
<dbReference type="PANTHER" id="PTHR37826:SF3">
    <property type="entry name" value="J DOMAIN-CONTAINING PROTEIN"/>
    <property type="match status" value="1"/>
</dbReference>
<reference evidence="3 4" key="1">
    <citation type="submission" date="2017-05" db="EMBL/GenBank/DDBJ databases">
        <title>Vagococcus spp. assemblies.</title>
        <authorList>
            <person name="Gulvik C.A."/>
        </authorList>
    </citation>
    <scope>NUCLEOTIDE SEQUENCE [LARGE SCALE GENOMIC DNA]</scope>
    <source>
        <strain evidence="3 4">LMG 24798</strain>
    </source>
</reference>
<evidence type="ECO:0000313" key="3">
    <source>
        <dbReference type="EMBL" id="RSU13864.1"/>
    </source>
</evidence>
<dbReference type="AlphaFoldDB" id="A0A430B0L7"/>
<keyword evidence="2" id="KW-0812">Transmembrane</keyword>
<evidence type="ECO:0000256" key="2">
    <source>
        <dbReference type="SAM" id="Phobius"/>
    </source>
</evidence>
<evidence type="ECO:0000256" key="1">
    <source>
        <dbReference type="SAM" id="MobiDB-lite"/>
    </source>
</evidence>
<sequence>MDEVITHKCPNCGGPLTFNTESQQFHCDYCLSTFSESDVLAFEKQQQTTAEASDTDDQQTRSTSPSDSAASKPAESAIDLFLCPSCGAEIATDATTAATFCYYCHNPVVLSGRISGEFLPDTVLPFKIGKEEAVKQFLAWTSHKKFIPKDFFNKQQVEKLTGVYFPYWLVDSTLNGAMQAKATRVSVWRVGDIEYTRTTHYSIIRKGLLTFKALIKNALSKNQAQKMIEAVLPFQVNEAVPFKSQYLAGFQAEKRDIAYQDLKEEITRELTDYTGSILKQTVSGYATVTVQRTDANITEETKTYTLLPVWLLTYRARGDKKIYYYAMNGQTGKIGGILPLDKKKLGFLSLGIGLSVFALALIGGYFLLWL</sequence>
<name>A0A430B0L7_9ENTE</name>
<organism evidence="3 4">
    <name type="scientific">Vagococcus acidifermentans</name>
    <dbReference type="NCBI Taxonomy" id="564710"/>
    <lineage>
        <taxon>Bacteria</taxon>
        <taxon>Bacillati</taxon>
        <taxon>Bacillota</taxon>
        <taxon>Bacilli</taxon>
        <taxon>Lactobacillales</taxon>
        <taxon>Enterococcaceae</taxon>
        <taxon>Vagococcus</taxon>
    </lineage>
</organism>
<dbReference type="Proteomes" id="UP000286773">
    <property type="component" value="Unassembled WGS sequence"/>
</dbReference>
<gene>
    <name evidence="3" type="ORF">CBF27_02895</name>
</gene>
<dbReference type="PANTHER" id="PTHR37826">
    <property type="entry name" value="FLOTILLIN BAND_7_5 DOMAIN PROTEIN"/>
    <property type="match status" value="1"/>
</dbReference>
<dbReference type="EMBL" id="NGKC01000002">
    <property type="protein sequence ID" value="RSU13864.1"/>
    <property type="molecule type" value="Genomic_DNA"/>
</dbReference>